<accession>A0A084JIZ1</accession>
<dbReference type="RefSeq" id="WP_035129421.1">
    <property type="nucleotide sequence ID" value="NZ_JPMD01000001.1"/>
</dbReference>
<dbReference type="Proteomes" id="UP000028542">
    <property type="component" value="Unassembled WGS sequence"/>
</dbReference>
<dbReference type="InterPro" id="IPR023875">
    <property type="entry name" value="DNA_repair_put"/>
</dbReference>
<evidence type="ECO:0000313" key="2">
    <source>
        <dbReference type="EMBL" id="KEZ88925.1"/>
    </source>
</evidence>
<evidence type="ECO:0000259" key="1">
    <source>
        <dbReference type="Pfam" id="PF13566"/>
    </source>
</evidence>
<dbReference type="InterPro" id="IPR025404">
    <property type="entry name" value="DUF4130"/>
</dbReference>
<dbReference type="eggNOG" id="COG1573">
    <property type="taxonomic scope" value="Bacteria"/>
</dbReference>
<proteinExistence type="predicted"/>
<dbReference type="Pfam" id="PF13566">
    <property type="entry name" value="DUF4130"/>
    <property type="match status" value="1"/>
</dbReference>
<organism evidence="2 3">
    <name type="scientific">Clostridium sulfidigenes</name>
    <dbReference type="NCBI Taxonomy" id="318464"/>
    <lineage>
        <taxon>Bacteria</taxon>
        <taxon>Bacillati</taxon>
        <taxon>Bacillota</taxon>
        <taxon>Clostridia</taxon>
        <taxon>Eubacteriales</taxon>
        <taxon>Clostridiaceae</taxon>
        <taxon>Clostridium</taxon>
    </lineage>
</organism>
<name>A0A084JIZ1_9CLOT</name>
<dbReference type="STRING" id="318464.IO99_01850"/>
<comment type="caution">
    <text evidence="2">The sequence shown here is derived from an EMBL/GenBank/DDBJ whole genome shotgun (WGS) entry which is preliminary data.</text>
</comment>
<gene>
    <name evidence="2" type="ORF">IO99_01850</name>
</gene>
<keyword evidence="3" id="KW-1185">Reference proteome</keyword>
<protein>
    <recommendedName>
        <fullName evidence="1">DUF4130 domain-containing protein</fullName>
    </recommendedName>
</protein>
<dbReference type="EMBL" id="JPMD01000001">
    <property type="protein sequence ID" value="KEZ88925.1"/>
    <property type="molecule type" value="Genomic_DNA"/>
</dbReference>
<sequence length="246" mass="29219">MKEFLYDGSFEGLLTTIFYAYSYKEEVKITKSSSYVPSLITTTEEITTEEDKFNRVYSSIKDTLSYLTLKNVYYLYLSALPYSEDLIFKYIKLCYKFGDSINLAKNNDIILTVDKYCRRVSLEAHRFTGFVRFKEIAPFTFYSVIEPDHNILPLIQTHFIERFSDQNFIIHDIKRELALIYNKKEGIISSFSKAQGEYIEASSLNDNFENLWREFYNAINIKERENLKLTRRSMPTRYWNHLPEVK</sequence>
<feature type="domain" description="DUF4130" evidence="1">
    <location>
        <begin position="83"/>
        <end position="244"/>
    </location>
</feature>
<dbReference type="AlphaFoldDB" id="A0A084JIZ1"/>
<evidence type="ECO:0000313" key="3">
    <source>
        <dbReference type="Proteomes" id="UP000028542"/>
    </source>
</evidence>
<reference evidence="2 3" key="1">
    <citation type="submission" date="2014-07" db="EMBL/GenBank/DDBJ databases">
        <title>Draft genome of Clostridium sulfidigenes 113A isolated from sediments associated with methane hydrate from Krishna Godavari basin.</title>
        <authorList>
            <person name="Honkalas V.S."/>
            <person name="Dabir A.P."/>
            <person name="Arora P."/>
            <person name="Dhakephalkar P.K."/>
        </authorList>
    </citation>
    <scope>NUCLEOTIDE SEQUENCE [LARGE SCALE GENOMIC DNA]</scope>
    <source>
        <strain evidence="2 3">113A</strain>
    </source>
</reference>
<dbReference type="NCBIfam" id="TIGR03915">
    <property type="entry name" value="SAM_7_link_chp"/>
    <property type="match status" value="1"/>
</dbReference>